<dbReference type="HOGENOM" id="CLU_2854430_0_0_1"/>
<dbReference type="EMBL" id="JH598169">
    <property type="status" value="NOT_ANNOTATED_CDS"/>
    <property type="molecule type" value="Genomic_DNA"/>
</dbReference>
<organism evidence="1 2">
    <name type="scientific">Hyaloperonospora arabidopsidis (strain Emoy2)</name>
    <name type="common">Downy mildew agent</name>
    <name type="synonym">Peronospora arabidopsidis</name>
    <dbReference type="NCBI Taxonomy" id="559515"/>
    <lineage>
        <taxon>Eukaryota</taxon>
        <taxon>Sar</taxon>
        <taxon>Stramenopiles</taxon>
        <taxon>Oomycota</taxon>
        <taxon>Peronosporomycetes</taxon>
        <taxon>Peronosporales</taxon>
        <taxon>Peronosporaceae</taxon>
        <taxon>Hyaloperonospora</taxon>
    </lineage>
</organism>
<evidence type="ECO:0000313" key="2">
    <source>
        <dbReference type="Proteomes" id="UP000011713"/>
    </source>
</evidence>
<dbReference type="AlphaFoldDB" id="M4BDT0"/>
<dbReference type="Proteomes" id="UP000011713">
    <property type="component" value="Unassembled WGS sequence"/>
</dbReference>
<sequence length="65" mass="7194">MAPQFKTDFTWISLPGRHKYAQSNAHAVTFSAAAVYEPERSQGCAAAMSDAYEAAKRCLKSRGRR</sequence>
<dbReference type="EnsemblProtists" id="HpaT804447">
    <property type="protein sequence ID" value="HpaP804447"/>
    <property type="gene ID" value="HpaG804447"/>
</dbReference>
<dbReference type="VEuPathDB" id="FungiDB:HpaG804447"/>
<accession>M4BDT0</accession>
<name>M4BDT0_HYAAE</name>
<reference evidence="2" key="1">
    <citation type="journal article" date="2010" name="Science">
        <title>Signatures of adaptation to obligate biotrophy in the Hyaloperonospora arabidopsidis genome.</title>
        <authorList>
            <person name="Baxter L."/>
            <person name="Tripathy S."/>
            <person name="Ishaque N."/>
            <person name="Boot N."/>
            <person name="Cabral A."/>
            <person name="Kemen E."/>
            <person name="Thines M."/>
            <person name="Ah-Fong A."/>
            <person name="Anderson R."/>
            <person name="Badejoko W."/>
            <person name="Bittner-Eddy P."/>
            <person name="Boore J.L."/>
            <person name="Chibucos M.C."/>
            <person name="Coates M."/>
            <person name="Dehal P."/>
            <person name="Delehaunty K."/>
            <person name="Dong S."/>
            <person name="Downton P."/>
            <person name="Dumas B."/>
            <person name="Fabro G."/>
            <person name="Fronick C."/>
            <person name="Fuerstenberg S.I."/>
            <person name="Fulton L."/>
            <person name="Gaulin E."/>
            <person name="Govers F."/>
            <person name="Hughes L."/>
            <person name="Humphray S."/>
            <person name="Jiang R.H."/>
            <person name="Judelson H."/>
            <person name="Kamoun S."/>
            <person name="Kyung K."/>
            <person name="Meijer H."/>
            <person name="Minx P."/>
            <person name="Morris P."/>
            <person name="Nelson J."/>
            <person name="Phuntumart V."/>
            <person name="Qutob D."/>
            <person name="Rehmany A."/>
            <person name="Rougon-Cardoso A."/>
            <person name="Ryden P."/>
            <person name="Torto-Alalibo T."/>
            <person name="Studholme D."/>
            <person name="Wang Y."/>
            <person name="Win J."/>
            <person name="Wood J."/>
            <person name="Clifton S.W."/>
            <person name="Rogers J."/>
            <person name="Van den Ackerveken G."/>
            <person name="Jones J.D."/>
            <person name="McDowell J.M."/>
            <person name="Beynon J."/>
            <person name="Tyler B.M."/>
        </authorList>
    </citation>
    <scope>NUCLEOTIDE SEQUENCE [LARGE SCALE GENOMIC DNA]</scope>
    <source>
        <strain evidence="2">Emoy2</strain>
    </source>
</reference>
<proteinExistence type="predicted"/>
<dbReference type="InParanoid" id="M4BDT0"/>
<reference evidence="1" key="2">
    <citation type="submission" date="2015-06" db="UniProtKB">
        <authorList>
            <consortium name="EnsemblProtists"/>
        </authorList>
    </citation>
    <scope>IDENTIFICATION</scope>
    <source>
        <strain evidence="1">Emoy2</strain>
    </source>
</reference>
<keyword evidence="2" id="KW-1185">Reference proteome</keyword>
<protein>
    <submittedName>
        <fullName evidence="1">Uncharacterized protein</fullName>
    </submittedName>
</protein>
<evidence type="ECO:0000313" key="1">
    <source>
        <dbReference type="EnsemblProtists" id="HpaP804447"/>
    </source>
</evidence>